<reference evidence="3" key="1">
    <citation type="submission" date="2016-10" db="EMBL/GenBank/DDBJ databases">
        <authorList>
            <person name="Varghese N."/>
            <person name="Submissions S."/>
        </authorList>
    </citation>
    <scope>NUCLEOTIDE SEQUENCE [LARGE SCALE GENOMIC DNA]</scope>
    <source>
        <strain evidence="3">CGMCC 1.10971</strain>
    </source>
</reference>
<gene>
    <name evidence="2" type="ORF">SAMN05216175_11436</name>
</gene>
<proteinExistence type="predicted"/>
<protein>
    <submittedName>
        <fullName evidence="2">Lysophospholipase L1</fullName>
    </submittedName>
</protein>
<dbReference type="OrthoDB" id="9786188at2"/>
<name>A0A1I2UT88_9GAMM</name>
<dbReference type="SUPFAM" id="SSF52266">
    <property type="entry name" value="SGNH hydrolase"/>
    <property type="match status" value="1"/>
</dbReference>
<dbReference type="InterPro" id="IPR036514">
    <property type="entry name" value="SGNH_hydro_sf"/>
</dbReference>
<dbReference type="EMBL" id="FOOU01000014">
    <property type="protein sequence ID" value="SFG80312.1"/>
    <property type="molecule type" value="Genomic_DNA"/>
</dbReference>
<dbReference type="Proteomes" id="UP000198623">
    <property type="component" value="Unassembled WGS sequence"/>
</dbReference>
<dbReference type="PROSITE" id="PS51257">
    <property type="entry name" value="PROKAR_LIPOPROTEIN"/>
    <property type="match status" value="1"/>
</dbReference>
<dbReference type="GO" id="GO:0016788">
    <property type="term" value="F:hydrolase activity, acting on ester bonds"/>
    <property type="evidence" value="ECO:0007669"/>
    <property type="project" value="UniProtKB-ARBA"/>
</dbReference>
<evidence type="ECO:0000313" key="2">
    <source>
        <dbReference type="EMBL" id="SFG80312.1"/>
    </source>
</evidence>
<dbReference type="Gene3D" id="3.40.50.1110">
    <property type="entry name" value="SGNH hydrolase"/>
    <property type="match status" value="1"/>
</dbReference>
<dbReference type="AlphaFoldDB" id="A0A1I2UT88"/>
<evidence type="ECO:0000313" key="3">
    <source>
        <dbReference type="Proteomes" id="UP000198623"/>
    </source>
</evidence>
<dbReference type="Pfam" id="PF13472">
    <property type="entry name" value="Lipase_GDSL_2"/>
    <property type="match status" value="1"/>
</dbReference>
<feature type="domain" description="SGNH hydrolase-type esterase" evidence="1">
    <location>
        <begin position="49"/>
        <end position="199"/>
    </location>
</feature>
<evidence type="ECO:0000259" key="1">
    <source>
        <dbReference type="Pfam" id="PF13472"/>
    </source>
</evidence>
<organism evidence="2 3">
    <name type="scientific">Neptunomonas qingdaonensis</name>
    <dbReference type="NCBI Taxonomy" id="1045558"/>
    <lineage>
        <taxon>Bacteria</taxon>
        <taxon>Pseudomonadati</taxon>
        <taxon>Pseudomonadota</taxon>
        <taxon>Gammaproteobacteria</taxon>
        <taxon>Oceanospirillales</taxon>
        <taxon>Oceanospirillaceae</taxon>
        <taxon>Neptunomonas</taxon>
    </lineage>
</organism>
<keyword evidence="3" id="KW-1185">Reference proteome</keyword>
<dbReference type="PANTHER" id="PTHR30383">
    <property type="entry name" value="THIOESTERASE 1/PROTEASE 1/LYSOPHOSPHOLIPASE L1"/>
    <property type="match status" value="1"/>
</dbReference>
<dbReference type="STRING" id="1045558.SAMN05216175_11436"/>
<accession>A0A1I2UT88</accession>
<sequence>MIKSNKVLHIPFLHIRLLQAIAVALITLLLSGCSEPKLEPIKYGGTILAFGDSLTFGVGTAETHSYPAVLSELSGLNVINAGISGETTESGLKRLPLELDRTSPDLIILIEGGNDILQNKSELSIKSNLRKMIELAQSRDIPVVLIGVPQKRLFSDSAPLFQELAEDYQLVFDGTLIGSLLRSPSSKSDHVHFNTEGYRKMAESIYKLLSDNGALL</sequence>
<dbReference type="InterPro" id="IPR013830">
    <property type="entry name" value="SGNH_hydro"/>
</dbReference>
<dbReference type="RefSeq" id="WP_090729580.1">
    <property type="nucleotide sequence ID" value="NZ_FOOU01000014.1"/>
</dbReference>
<dbReference type="InterPro" id="IPR051532">
    <property type="entry name" value="Ester_Hydrolysis_Enzymes"/>
</dbReference>